<name>A0AAF0EFM0_9BASI</name>
<dbReference type="Proteomes" id="UP001214415">
    <property type="component" value="Chromosome 7"/>
</dbReference>
<keyword evidence="2" id="KW-1185">Reference proteome</keyword>
<accession>A0AAF0EFM0</accession>
<organism evidence="1 2">
    <name type="scientific">Malassezia equina</name>
    <dbReference type="NCBI Taxonomy" id="1381935"/>
    <lineage>
        <taxon>Eukaryota</taxon>
        <taxon>Fungi</taxon>
        <taxon>Dikarya</taxon>
        <taxon>Basidiomycota</taxon>
        <taxon>Ustilaginomycotina</taxon>
        <taxon>Malasseziomycetes</taxon>
        <taxon>Malasseziales</taxon>
        <taxon>Malasseziaceae</taxon>
        <taxon>Malassezia</taxon>
    </lineage>
</organism>
<gene>
    <name evidence="1" type="ORF">MEQU1_003454</name>
</gene>
<dbReference type="EMBL" id="CP119906">
    <property type="protein sequence ID" value="WFD24750.1"/>
    <property type="molecule type" value="Genomic_DNA"/>
</dbReference>
<evidence type="ECO:0000313" key="2">
    <source>
        <dbReference type="Proteomes" id="UP001214415"/>
    </source>
</evidence>
<sequence>MSLNATAILPSVNTTFMVGSQENIFTTCSQLAFVLTPGTTNQTYFGWASNFSSLLPVLENIPANMKYEPISFVCLSDEGFHATPDTRKPLSQYNFTTGVPLEPEPVLFLLDIMTYMV</sequence>
<evidence type="ECO:0000313" key="1">
    <source>
        <dbReference type="EMBL" id="WFD24750.1"/>
    </source>
</evidence>
<protein>
    <submittedName>
        <fullName evidence="1">Uncharacterized protein</fullName>
    </submittedName>
</protein>
<dbReference type="AlphaFoldDB" id="A0AAF0EFM0"/>
<proteinExistence type="predicted"/>
<reference evidence="1" key="1">
    <citation type="submission" date="2023-03" db="EMBL/GenBank/DDBJ databases">
        <title>Mating type loci evolution in Malassezia.</title>
        <authorList>
            <person name="Coelho M.A."/>
        </authorList>
    </citation>
    <scope>NUCLEOTIDE SEQUENCE</scope>
    <source>
        <strain evidence="1">CBS 12830</strain>
    </source>
</reference>